<comment type="caution">
    <text evidence="3">The sequence shown here is derived from an EMBL/GenBank/DDBJ whole genome shotgun (WGS) entry which is preliminary data.</text>
</comment>
<organism evidence="3 4">
    <name type="scientific">Phocaeicola plebeius</name>
    <dbReference type="NCBI Taxonomy" id="310297"/>
    <lineage>
        <taxon>Bacteria</taxon>
        <taxon>Pseudomonadati</taxon>
        <taxon>Bacteroidota</taxon>
        <taxon>Bacteroidia</taxon>
        <taxon>Bacteroidales</taxon>
        <taxon>Bacteroidaceae</taxon>
        <taxon>Phocaeicola</taxon>
    </lineage>
</organism>
<evidence type="ECO:0000256" key="2">
    <source>
        <dbReference type="SAM" id="SignalP"/>
    </source>
</evidence>
<name>A0A414FHH7_9BACT</name>
<protein>
    <recommendedName>
        <fullName evidence="5">DUF4988 domain-containing protein</fullName>
    </recommendedName>
</protein>
<dbReference type="EMBL" id="QSJG01000065">
    <property type="protein sequence ID" value="RHD46527.1"/>
    <property type="molecule type" value="Genomic_DNA"/>
</dbReference>
<proteinExistence type="predicted"/>
<reference evidence="3 4" key="1">
    <citation type="submission" date="2018-08" db="EMBL/GenBank/DDBJ databases">
        <title>A genome reference for cultivated species of the human gut microbiota.</title>
        <authorList>
            <person name="Zou Y."/>
            <person name="Xue W."/>
            <person name="Luo G."/>
        </authorList>
    </citation>
    <scope>NUCLEOTIDE SEQUENCE [LARGE SCALE GENOMIC DNA]</scope>
    <source>
        <strain evidence="3 4">AM31-10</strain>
    </source>
</reference>
<feature type="coiled-coil region" evidence="1">
    <location>
        <begin position="24"/>
        <end position="51"/>
    </location>
</feature>
<evidence type="ECO:0000313" key="4">
    <source>
        <dbReference type="Proteomes" id="UP000284361"/>
    </source>
</evidence>
<feature type="chain" id="PRO_5019102956" description="DUF4988 domain-containing protein" evidence="2">
    <location>
        <begin position="23"/>
        <end position="1006"/>
    </location>
</feature>
<dbReference type="PROSITE" id="PS51257">
    <property type="entry name" value="PROKAR_LIPOPROTEIN"/>
    <property type="match status" value="1"/>
</dbReference>
<dbReference type="RefSeq" id="WP_118166308.1">
    <property type="nucleotide sequence ID" value="NZ_JAQCSP010000030.1"/>
</dbReference>
<dbReference type="AlphaFoldDB" id="A0A414FHH7"/>
<gene>
    <name evidence="3" type="ORF">DW789_15790</name>
</gene>
<keyword evidence="2" id="KW-0732">Signal</keyword>
<keyword evidence="1" id="KW-0175">Coiled coil</keyword>
<dbReference type="Proteomes" id="UP000284361">
    <property type="component" value="Unassembled WGS sequence"/>
</dbReference>
<accession>A0A414FHH7</accession>
<evidence type="ECO:0008006" key="5">
    <source>
        <dbReference type="Google" id="ProtNLM"/>
    </source>
</evidence>
<evidence type="ECO:0000256" key="1">
    <source>
        <dbReference type="SAM" id="Coils"/>
    </source>
</evidence>
<feature type="signal peptide" evidence="2">
    <location>
        <begin position="1"/>
        <end position="22"/>
    </location>
</feature>
<evidence type="ECO:0000313" key="3">
    <source>
        <dbReference type="EMBL" id="RHD46527.1"/>
    </source>
</evidence>
<sequence length="1006" mass="111315">MRKRFYGALVLGSFLLAGGVVTSCSDYDDDINNLNQRVDAVEKTLNDLKAAIEKGVTINDIATTDNGIVIKTSKGDFTIINGTSQAGCTVEIGPNGTWVINGKDTGKPSKGADGEDGKDGIYYEPNAETNTWWKVEGDKKTDTGVSYLAEGTITAVYDKVNGELLLNGVEGYQGTLVISLTTGLKSLVFQPDFYYQGIEAMSVGTYNYTEKTVAKVNADDDFSKDAPTSLKGVAMSPGLVANYHMNPSNADINKIEKLSFISDDKDYTRSEGGVVKATVTSKEAKDGILTVHAQLTDGTIKDINTDGKVTVLALQANYKNAEEKVDTTITSDYAAVKAVDYNDMVLAHADATVDHTKHLYATAAEAIKNEAEYEIVWNHEGMDVAELVQTHYDDLSSGTSVHEAWDVNAKSGTVEKYGFEYSYELVGYHKGENKTSESAHAAMKGSVLRPQMPKDGKQQAFGAEQNQAEVNREPLVRVILRDKVSNKIASVGYIKFKIVDQAAESSVLLNAQFQFNDKYTVNCTENEHKLEIAWHDFEEDILAKLQELGISKEDFHTNFKLEGGNDDATQYDGVTATSQPATKKGIVKQTISDTGAEQTEIITWTLKNNEAYQLFKNNEAASVVVRYAKEIDATKHIYQYVYVTLTWTPSERNVTPAGKLADSDKIKEYWYATNKPTAGSGYSDIHANVETVGQIGANDEFKSDILNTFVGNDVTVSDVNSVYTAFQNDKLTKEFKFVDPQGTDLTPVTGNSGTQYEITVGKNGTVLYANIKGDLNKYEVVRLINQETPAAGKTIQQSVLEYVDNDVAKDILNYADHKDLDVKETFTAQLEIKPTNCDWVPFTLDNNKFFVKFLRPISIIDPNDNTFTDAETGGAKRDLTLKFVDWRDHNFDGTETKGHNYYEYYGVNKIECLEKDIKTDLNGTSGKFDKLLSSVTDKIKFHFTEPTYQEIQQGKNGIKHYFGTLLYENNGVTVGDFQIQVPFDVTYDWGTIRVYVVCKISKTQAN</sequence>